<dbReference type="InterPro" id="IPR013740">
    <property type="entry name" value="Redoxin"/>
</dbReference>
<keyword evidence="3" id="KW-0560">Oxidoreductase</keyword>
<reference evidence="7 8" key="1">
    <citation type="submission" date="2019-12" db="EMBL/GenBank/DDBJ databases">
        <title>Novel species isolated from a subtropical stream in China.</title>
        <authorList>
            <person name="Lu H."/>
        </authorList>
    </citation>
    <scope>NUCLEOTIDE SEQUENCE [LARGE SCALE GENOMIC DNA]</scope>
    <source>
        <strain evidence="7 8">CY13W</strain>
    </source>
</reference>
<evidence type="ECO:0000256" key="2">
    <source>
        <dbReference type="ARBA" id="ARBA00022862"/>
    </source>
</evidence>
<gene>
    <name evidence="7" type="ORF">GTP27_01510</name>
</gene>
<keyword evidence="8" id="KW-1185">Reference proteome</keyword>
<dbReference type="PROSITE" id="PS51352">
    <property type="entry name" value="THIOREDOXIN_2"/>
    <property type="match status" value="1"/>
</dbReference>
<dbReference type="InterPro" id="IPR013766">
    <property type="entry name" value="Thioredoxin_domain"/>
</dbReference>
<keyword evidence="1" id="KW-0575">Peroxidase</keyword>
<evidence type="ECO:0000313" key="8">
    <source>
        <dbReference type="Proteomes" id="UP000478090"/>
    </source>
</evidence>
<organism evidence="7 8">
    <name type="scientific">Duganella qianjiadongensis</name>
    <dbReference type="NCBI Taxonomy" id="2692176"/>
    <lineage>
        <taxon>Bacteria</taxon>
        <taxon>Pseudomonadati</taxon>
        <taxon>Pseudomonadota</taxon>
        <taxon>Betaproteobacteria</taxon>
        <taxon>Burkholderiales</taxon>
        <taxon>Oxalobacteraceae</taxon>
        <taxon>Telluria group</taxon>
        <taxon>Duganella</taxon>
    </lineage>
</organism>
<dbReference type="PANTHER" id="PTHR42801">
    <property type="entry name" value="THIOREDOXIN-DEPENDENT PEROXIDE REDUCTASE"/>
    <property type="match status" value="1"/>
</dbReference>
<dbReference type="Proteomes" id="UP000478090">
    <property type="component" value="Unassembled WGS sequence"/>
</dbReference>
<dbReference type="InterPro" id="IPR050924">
    <property type="entry name" value="Peroxiredoxin_BCP/PrxQ"/>
</dbReference>
<keyword evidence="5" id="KW-0676">Redox-active center</keyword>
<dbReference type="Pfam" id="PF08534">
    <property type="entry name" value="Redoxin"/>
    <property type="match status" value="1"/>
</dbReference>
<name>A0ABW9VEG0_9BURK</name>
<feature type="domain" description="Thioredoxin" evidence="6">
    <location>
        <begin position="23"/>
        <end position="188"/>
    </location>
</feature>
<dbReference type="SUPFAM" id="SSF52833">
    <property type="entry name" value="Thioredoxin-like"/>
    <property type="match status" value="1"/>
</dbReference>
<evidence type="ECO:0000256" key="3">
    <source>
        <dbReference type="ARBA" id="ARBA00023002"/>
    </source>
</evidence>
<proteinExistence type="predicted"/>
<dbReference type="RefSeq" id="WP_161037421.1">
    <property type="nucleotide sequence ID" value="NZ_WWCM01000001.1"/>
</dbReference>
<evidence type="ECO:0000256" key="1">
    <source>
        <dbReference type="ARBA" id="ARBA00022559"/>
    </source>
</evidence>
<evidence type="ECO:0000259" key="6">
    <source>
        <dbReference type="PROSITE" id="PS51352"/>
    </source>
</evidence>
<sequence>MRNQLDVDWTKIPTPSDDGAAGHLTGMALPAIGLRASDGSLIDLSSLTGVTVLYVYPRTGRPDQPLLDGWDMIPGARGCTPQSCAFRDHFSELQQAGAQHLFGLSSQDTDYQREAAERLHLPFVLLSDAQFLLADSLQLPKFEASGLRLLKRLTMIACDGVVVKVFYPVFPPDRDAEHVLAWLRAQRDGGSR</sequence>
<evidence type="ECO:0000256" key="4">
    <source>
        <dbReference type="ARBA" id="ARBA00023157"/>
    </source>
</evidence>
<evidence type="ECO:0000313" key="7">
    <source>
        <dbReference type="EMBL" id="MYM38001.1"/>
    </source>
</evidence>
<dbReference type="CDD" id="cd03017">
    <property type="entry name" value="PRX_BCP"/>
    <property type="match status" value="1"/>
</dbReference>
<dbReference type="InterPro" id="IPR036249">
    <property type="entry name" value="Thioredoxin-like_sf"/>
</dbReference>
<dbReference type="EMBL" id="WWCM01000001">
    <property type="protein sequence ID" value="MYM38001.1"/>
    <property type="molecule type" value="Genomic_DNA"/>
</dbReference>
<protein>
    <submittedName>
        <fullName evidence="7">Redoxin family protein</fullName>
    </submittedName>
</protein>
<keyword evidence="2" id="KW-0049">Antioxidant</keyword>
<comment type="caution">
    <text evidence="7">The sequence shown here is derived from an EMBL/GenBank/DDBJ whole genome shotgun (WGS) entry which is preliminary data.</text>
</comment>
<dbReference type="Gene3D" id="3.40.30.10">
    <property type="entry name" value="Glutaredoxin"/>
    <property type="match status" value="1"/>
</dbReference>
<dbReference type="PANTHER" id="PTHR42801:SF21">
    <property type="entry name" value="BCPB PROTEIN"/>
    <property type="match status" value="1"/>
</dbReference>
<keyword evidence="4" id="KW-1015">Disulfide bond</keyword>
<evidence type="ECO:0000256" key="5">
    <source>
        <dbReference type="ARBA" id="ARBA00023284"/>
    </source>
</evidence>
<accession>A0ABW9VEG0</accession>